<evidence type="ECO:0000313" key="7">
    <source>
        <dbReference type="EMBL" id="EYC52388.1"/>
    </source>
</evidence>
<dbReference type="AlphaFoldDB" id="A0A016XME5"/>
<dbReference type="GO" id="GO:0055085">
    <property type="term" value="P:transmembrane transport"/>
    <property type="evidence" value="ECO:0007669"/>
    <property type="project" value="InterPro"/>
</dbReference>
<comment type="caution">
    <text evidence="7">The sequence shown here is derived from an EMBL/GenBank/DDBJ whole genome shotgun (WGS) entry which is preliminary data.</text>
</comment>
<feature type="transmembrane region" description="Helical" evidence="5">
    <location>
        <begin position="217"/>
        <end position="239"/>
    </location>
</feature>
<reference evidence="7 8" key="1">
    <citation type="submission" date="2014-02" db="EMBL/GenBank/DDBJ databases">
        <title>Draft Genome of Hylemonella gracilis isolated from the Niagara River.</title>
        <authorList>
            <person name="Pawlowski D.R."/>
            <person name="Koudelka G.B."/>
        </authorList>
    </citation>
    <scope>NUCLEOTIDE SEQUENCE [LARGE SCALE GENOMIC DNA]</scope>
    <source>
        <strain evidence="7 8">Niagara R</strain>
    </source>
</reference>
<evidence type="ECO:0000256" key="3">
    <source>
        <dbReference type="ARBA" id="ARBA00022989"/>
    </source>
</evidence>
<feature type="domain" description="ABC transmembrane type-1" evidence="6">
    <location>
        <begin position="125"/>
        <end position="279"/>
    </location>
</feature>
<sequence>MRFLRFLALELGLRGVVFTLVGTLALVGLYLASVGASADLYLKTFGAFWSMVTLNPDFSLETAGFSAGEIISSGAAITFPLALVSLLFLVVIALVGASTSASSTYLRTVQGGRKAVGLGAVGGLLASLLSAVPLFVGFWLLYGASGMNPSPMLIALVVVVLGGLGWDAARFLTLDMKRQIDTTHTLVFSTLGPAVGRVLPLPGTVTGYLLNSAAPRFIPYVAGKVPAIIGGVTIAEMVFNFPGLGSTLLDALVNMQTDTLIAAVFVLLAVNALVTFLVKSALFALYPRWYEKAL</sequence>
<name>A0A016XME5_9BURK</name>
<evidence type="ECO:0000256" key="4">
    <source>
        <dbReference type="ARBA" id="ARBA00023136"/>
    </source>
</evidence>
<dbReference type="EMBL" id="JEMG01000001">
    <property type="protein sequence ID" value="EYC52388.1"/>
    <property type="molecule type" value="Genomic_DNA"/>
</dbReference>
<dbReference type="RefSeq" id="WP_035609718.1">
    <property type="nucleotide sequence ID" value="NZ_JEMG01000001.1"/>
</dbReference>
<gene>
    <name evidence="7" type="ORF">AZ34_15900</name>
</gene>
<evidence type="ECO:0000256" key="2">
    <source>
        <dbReference type="ARBA" id="ARBA00022692"/>
    </source>
</evidence>
<feature type="transmembrane region" description="Helical" evidence="5">
    <location>
        <begin position="116"/>
        <end position="140"/>
    </location>
</feature>
<feature type="transmembrane region" description="Helical" evidence="5">
    <location>
        <begin position="259"/>
        <end position="286"/>
    </location>
</feature>
<dbReference type="InterPro" id="IPR000515">
    <property type="entry name" value="MetI-like"/>
</dbReference>
<evidence type="ECO:0000256" key="1">
    <source>
        <dbReference type="ARBA" id="ARBA00004141"/>
    </source>
</evidence>
<dbReference type="OrthoDB" id="9778910at2"/>
<keyword evidence="4 5" id="KW-0472">Membrane</keyword>
<feature type="transmembrane region" description="Helical" evidence="5">
    <location>
        <begin position="12"/>
        <end position="32"/>
    </location>
</feature>
<dbReference type="eggNOG" id="ENOG5033RHQ">
    <property type="taxonomic scope" value="Bacteria"/>
</dbReference>
<dbReference type="Proteomes" id="UP000023268">
    <property type="component" value="Unassembled WGS sequence"/>
</dbReference>
<dbReference type="GO" id="GO:0016020">
    <property type="term" value="C:membrane"/>
    <property type="evidence" value="ECO:0007669"/>
    <property type="project" value="UniProtKB-SubCell"/>
</dbReference>
<feature type="transmembrane region" description="Helical" evidence="5">
    <location>
        <begin position="152"/>
        <end position="169"/>
    </location>
</feature>
<evidence type="ECO:0000256" key="5">
    <source>
        <dbReference type="SAM" id="Phobius"/>
    </source>
</evidence>
<organism evidence="7 8">
    <name type="scientific">Hylemonella gracilis str. Niagara R</name>
    <dbReference type="NCBI Taxonomy" id="1458275"/>
    <lineage>
        <taxon>Bacteria</taxon>
        <taxon>Pseudomonadati</taxon>
        <taxon>Pseudomonadota</taxon>
        <taxon>Betaproteobacteria</taxon>
        <taxon>Burkholderiales</taxon>
        <taxon>Comamonadaceae</taxon>
        <taxon>Hylemonella</taxon>
    </lineage>
</organism>
<protein>
    <recommendedName>
        <fullName evidence="6">ABC transmembrane type-1 domain-containing protein</fullName>
    </recommendedName>
</protein>
<evidence type="ECO:0000259" key="6">
    <source>
        <dbReference type="Pfam" id="PF00528"/>
    </source>
</evidence>
<dbReference type="Pfam" id="PF00528">
    <property type="entry name" value="BPD_transp_1"/>
    <property type="match status" value="1"/>
</dbReference>
<proteinExistence type="predicted"/>
<accession>A0A016XME5</accession>
<keyword evidence="2 5" id="KW-0812">Transmembrane</keyword>
<comment type="subcellular location">
    <subcellularLocation>
        <location evidence="1">Membrane</location>
        <topology evidence="1">Multi-pass membrane protein</topology>
    </subcellularLocation>
</comment>
<feature type="transmembrane region" description="Helical" evidence="5">
    <location>
        <begin position="70"/>
        <end position="95"/>
    </location>
</feature>
<dbReference type="STRING" id="1458275.AZ34_15900"/>
<evidence type="ECO:0000313" key="8">
    <source>
        <dbReference type="Proteomes" id="UP000023268"/>
    </source>
</evidence>
<keyword evidence="3 5" id="KW-1133">Transmembrane helix</keyword>